<keyword evidence="4" id="KW-1185">Reference proteome</keyword>
<dbReference type="EMBL" id="SLZQ01000004">
    <property type="protein sequence ID" value="TCS37446.1"/>
    <property type="molecule type" value="Genomic_DNA"/>
</dbReference>
<feature type="domain" description="CHAD" evidence="2">
    <location>
        <begin position="223"/>
        <end position="505"/>
    </location>
</feature>
<dbReference type="Pfam" id="PF05235">
    <property type="entry name" value="CHAD"/>
    <property type="match status" value="1"/>
</dbReference>
<accession>A0A4R3HW01</accession>
<dbReference type="InterPro" id="IPR039013">
    <property type="entry name" value="YgiF"/>
</dbReference>
<dbReference type="GO" id="GO:0046872">
    <property type="term" value="F:metal ion binding"/>
    <property type="evidence" value="ECO:0007669"/>
    <property type="project" value="TreeGrafter"/>
</dbReference>
<evidence type="ECO:0000313" key="3">
    <source>
        <dbReference type="EMBL" id="TCS37446.1"/>
    </source>
</evidence>
<evidence type="ECO:0000259" key="1">
    <source>
        <dbReference type="PROSITE" id="PS51707"/>
    </source>
</evidence>
<dbReference type="CDD" id="cd07756">
    <property type="entry name" value="CYTH-like_Pase_CHAD"/>
    <property type="match status" value="1"/>
</dbReference>
<dbReference type="SUPFAM" id="SSF55154">
    <property type="entry name" value="CYTH-like phosphatases"/>
    <property type="match status" value="1"/>
</dbReference>
<dbReference type="AlphaFoldDB" id="A0A4R3HW01"/>
<dbReference type="Gene3D" id="2.40.320.10">
    <property type="entry name" value="Hypothetical Protein Pfu-838710-001"/>
    <property type="match status" value="1"/>
</dbReference>
<dbReference type="Gene3D" id="1.40.20.10">
    <property type="entry name" value="CHAD domain"/>
    <property type="match status" value="1"/>
</dbReference>
<dbReference type="Proteomes" id="UP000295382">
    <property type="component" value="Unassembled WGS sequence"/>
</dbReference>
<sequence length="515" mass="57101">MEVELKLTIDPRHAATLRQLSWLQAYAKAPARTLDMADIYFDTADLAIRNSNAGLRVREVDGARVQTLKGGGGVASGLHSRHEWESTVAGPQPELDALRKLVDPHSAWAKLLEEPGLDARLEKAFTTSIKRTVWDLQLPDGDLVELALDEGSISCRDRTIPVSEIELELKSGLPEHLFDLGLKLMEHIPLRLATSSKAARGYDLFQAQVPTAVRARPIQLAREMNVEDGVRVIVTNCLAQIQGNEAAVLDGHDPDAIHQMRVGLRRLRSTLKLFGKLAPCPPDLLAELCWLGDALGEGRDWEVLVDSTLPRIIDALPEQVQALTQLHQACAITAQEKRRQAIDAVASPRFATLALNLGAWLTGKRWRDAGRKANSKKLQASLPEFSDKVLKRRHATLLQRGRRLARANAETRHRLRIAAKQARYAGEFCQSLYPPKRIKNYVAALTGLQDALGWLNDAAVAADLLKTWQQTGATDPALAGTAEFVRGYLCAAADMEQPELLKLWTRFTKTRQPYR</sequence>
<dbReference type="PROSITE" id="PS51708">
    <property type="entry name" value="CHAD"/>
    <property type="match status" value="1"/>
</dbReference>
<organism evidence="3 4">
    <name type="scientific">Paucimonas lemoignei</name>
    <name type="common">Pseudomonas lemoignei</name>
    <dbReference type="NCBI Taxonomy" id="29443"/>
    <lineage>
        <taxon>Bacteria</taxon>
        <taxon>Pseudomonadati</taxon>
        <taxon>Pseudomonadota</taxon>
        <taxon>Betaproteobacteria</taxon>
        <taxon>Burkholderiales</taxon>
        <taxon>Burkholderiaceae</taxon>
        <taxon>Paucimonas</taxon>
    </lineage>
</organism>
<dbReference type="InterPro" id="IPR007899">
    <property type="entry name" value="CHAD_dom"/>
</dbReference>
<dbReference type="SMART" id="SM00880">
    <property type="entry name" value="CHAD"/>
    <property type="match status" value="1"/>
</dbReference>
<dbReference type="InterPro" id="IPR023577">
    <property type="entry name" value="CYTH_domain"/>
</dbReference>
<dbReference type="OrthoDB" id="3034217at2"/>
<dbReference type="Pfam" id="PF01928">
    <property type="entry name" value="CYTH"/>
    <property type="match status" value="1"/>
</dbReference>
<dbReference type="PANTHER" id="PTHR39569">
    <property type="entry name" value="INORGANIC TRIPHOSPHATASE"/>
    <property type="match status" value="1"/>
</dbReference>
<dbReference type="SMART" id="SM01118">
    <property type="entry name" value="CYTH"/>
    <property type="match status" value="1"/>
</dbReference>
<feature type="domain" description="CYTH" evidence="1">
    <location>
        <begin position="1"/>
        <end position="208"/>
    </location>
</feature>
<dbReference type="InterPro" id="IPR033469">
    <property type="entry name" value="CYTH-like_dom_sf"/>
</dbReference>
<dbReference type="PROSITE" id="PS51707">
    <property type="entry name" value="CYTH"/>
    <property type="match status" value="1"/>
</dbReference>
<gene>
    <name evidence="3" type="ORF">EDC30_104249</name>
</gene>
<evidence type="ECO:0000259" key="2">
    <source>
        <dbReference type="PROSITE" id="PS51708"/>
    </source>
</evidence>
<dbReference type="PANTHER" id="PTHR39569:SF1">
    <property type="entry name" value="INORGANIC TRIPHOSPHATASE"/>
    <property type="match status" value="1"/>
</dbReference>
<proteinExistence type="predicted"/>
<dbReference type="RefSeq" id="WP_132258387.1">
    <property type="nucleotide sequence ID" value="NZ_SLZQ01000004.1"/>
</dbReference>
<name>A0A4R3HW01_PAULE</name>
<dbReference type="InterPro" id="IPR038186">
    <property type="entry name" value="CHAD_dom_sf"/>
</dbReference>
<reference evidence="3 4" key="1">
    <citation type="submission" date="2019-03" db="EMBL/GenBank/DDBJ databases">
        <title>Genomic Encyclopedia of Type Strains, Phase IV (KMG-IV): sequencing the most valuable type-strain genomes for metagenomic binning, comparative biology and taxonomic classification.</title>
        <authorList>
            <person name="Goeker M."/>
        </authorList>
    </citation>
    <scope>NUCLEOTIDE SEQUENCE [LARGE SCALE GENOMIC DNA]</scope>
    <source>
        <strain evidence="3 4">DSM 7445</strain>
    </source>
</reference>
<evidence type="ECO:0000313" key="4">
    <source>
        <dbReference type="Proteomes" id="UP000295382"/>
    </source>
</evidence>
<dbReference type="GO" id="GO:0050355">
    <property type="term" value="F:inorganic triphosphate phosphatase activity"/>
    <property type="evidence" value="ECO:0007669"/>
    <property type="project" value="InterPro"/>
</dbReference>
<comment type="caution">
    <text evidence="3">The sequence shown here is derived from an EMBL/GenBank/DDBJ whole genome shotgun (WGS) entry which is preliminary data.</text>
</comment>
<protein>
    <submittedName>
        <fullName evidence="3">Inorganic triphosphatase YgiF</fullName>
    </submittedName>
</protein>